<dbReference type="PRINTS" id="PR00750">
    <property type="entry name" value="BETAAMYLASE"/>
</dbReference>
<evidence type="ECO:0000256" key="2">
    <source>
        <dbReference type="ARBA" id="ARBA00005652"/>
    </source>
</evidence>
<comment type="caution">
    <text evidence="9">The sequence shown here is derived from an EMBL/GenBank/DDBJ whole genome shotgun (WGS) entry which is preliminary data.</text>
</comment>
<keyword evidence="5 8" id="KW-0119">Carbohydrate metabolism</keyword>
<comment type="catalytic activity">
    <reaction evidence="1 8">
        <text>Hydrolysis of (1-&gt;4)-alpha-D-glucosidic linkages in polysaccharides so as to remove successive maltose units from the non-reducing ends of the chains.</text>
        <dbReference type="EC" id="3.2.1.2"/>
    </reaction>
</comment>
<evidence type="ECO:0000256" key="6">
    <source>
        <dbReference type="ARBA" id="ARBA00023295"/>
    </source>
</evidence>
<dbReference type="Gene3D" id="3.20.20.80">
    <property type="entry name" value="Glycosidases"/>
    <property type="match status" value="1"/>
</dbReference>
<protein>
    <recommendedName>
        <fullName evidence="3 8">Beta-amylase</fullName>
        <ecNumber evidence="3 8">3.2.1.2</ecNumber>
    </recommendedName>
</protein>
<name>A0ABR2I5V7_9EUKA</name>
<keyword evidence="7 8" id="KW-0624">Polysaccharide degradation</keyword>
<evidence type="ECO:0000256" key="5">
    <source>
        <dbReference type="ARBA" id="ARBA00023277"/>
    </source>
</evidence>
<gene>
    <name evidence="9" type="ORF">M9Y10_013013</name>
</gene>
<dbReference type="SUPFAM" id="SSF51445">
    <property type="entry name" value="(Trans)glycosidases"/>
    <property type="match status" value="1"/>
</dbReference>
<reference evidence="9 10" key="1">
    <citation type="submission" date="2024-04" db="EMBL/GenBank/DDBJ databases">
        <title>Tritrichomonas musculus Genome.</title>
        <authorList>
            <person name="Alves-Ferreira E."/>
            <person name="Grigg M."/>
            <person name="Lorenzi H."/>
            <person name="Galac M."/>
        </authorList>
    </citation>
    <scope>NUCLEOTIDE SEQUENCE [LARGE SCALE GENOMIC DNA]</scope>
    <source>
        <strain evidence="9 10">EAF2021</strain>
    </source>
</reference>
<evidence type="ECO:0000256" key="7">
    <source>
        <dbReference type="ARBA" id="ARBA00023326"/>
    </source>
</evidence>
<organism evidence="9 10">
    <name type="scientific">Tritrichomonas musculus</name>
    <dbReference type="NCBI Taxonomy" id="1915356"/>
    <lineage>
        <taxon>Eukaryota</taxon>
        <taxon>Metamonada</taxon>
        <taxon>Parabasalia</taxon>
        <taxon>Tritrichomonadida</taxon>
        <taxon>Tritrichomonadidae</taxon>
        <taxon>Tritrichomonas</taxon>
    </lineage>
</organism>
<sequence length="425" mass="49053">MLTAIFISLASCRCDVFVMAPLDLMNNNQEPTYFDKFSNWCSQLKNGNIDGVMIDIWWGLVETSPRNYKWDGYNRVFKVMKEKNLKIIPVLSFHKCGGNVGDNVNIPIPSFVFSNQVKPYFVDRQNQINDEYISFSYDTIKVGDRTPLEMYRDFMLAFCQNFQEYLDSNTIVEIEVGLGPCGELRYPSYLLSRWTYPACGAFQSYDQQFKEYFKKDAAAAGHPEWNSPPTDTGDYYSYPGSSSFWSNGFKSDFGKFYQEWYAKQLIDHGSNVLRIAREVFTTTRLSAKISGIHWQFMTECRCAEATAGFYMSNGHDGYKDIVEMFKRHNVDVCFTCLEMTGQDQSAKSDPGALVNKILQVTKQVGLHFEGENALERYDWGAYNQILYWASQGLSAFTYLRMTDTLMNSYDNWNAFTNFANQMHNK</sequence>
<accession>A0ABR2I5V7</accession>
<evidence type="ECO:0000256" key="8">
    <source>
        <dbReference type="RuleBase" id="RU000509"/>
    </source>
</evidence>
<keyword evidence="10" id="KW-1185">Reference proteome</keyword>
<evidence type="ECO:0000256" key="1">
    <source>
        <dbReference type="ARBA" id="ARBA00000546"/>
    </source>
</evidence>
<evidence type="ECO:0000256" key="4">
    <source>
        <dbReference type="ARBA" id="ARBA00022801"/>
    </source>
</evidence>
<proteinExistence type="inferred from homology"/>
<dbReference type="InterPro" id="IPR017853">
    <property type="entry name" value="GH"/>
</dbReference>
<dbReference type="InterPro" id="IPR018238">
    <property type="entry name" value="Glyco_hydro_14_CS"/>
</dbReference>
<dbReference type="InterPro" id="IPR001554">
    <property type="entry name" value="Glyco_hydro_14"/>
</dbReference>
<evidence type="ECO:0000256" key="3">
    <source>
        <dbReference type="ARBA" id="ARBA00012594"/>
    </source>
</evidence>
<dbReference type="PANTHER" id="PTHR31352">
    <property type="entry name" value="BETA-AMYLASE 1, CHLOROPLASTIC"/>
    <property type="match status" value="1"/>
</dbReference>
<dbReference type="EMBL" id="JAPFFF010000019">
    <property type="protein sequence ID" value="KAK8857914.1"/>
    <property type="molecule type" value="Genomic_DNA"/>
</dbReference>
<dbReference type="EC" id="3.2.1.2" evidence="3 8"/>
<evidence type="ECO:0000313" key="10">
    <source>
        <dbReference type="Proteomes" id="UP001470230"/>
    </source>
</evidence>
<keyword evidence="4 8" id="KW-0378">Hydrolase</keyword>
<keyword evidence="6 8" id="KW-0326">Glycosidase</keyword>
<comment type="similarity">
    <text evidence="2 8">Belongs to the glycosyl hydrolase 14 family.</text>
</comment>
<evidence type="ECO:0000313" key="9">
    <source>
        <dbReference type="EMBL" id="KAK8857914.1"/>
    </source>
</evidence>
<dbReference type="PROSITE" id="PS00506">
    <property type="entry name" value="BETA_AMYLASE_1"/>
    <property type="match status" value="1"/>
</dbReference>
<dbReference type="Pfam" id="PF01373">
    <property type="entry name" value="Glyco_hydro_14"/>
    <property type="match status" value="1"/>
</dbReference>
<dbReference type="PANTHER" id="PTHR31352:SF1">
    <property type="entry name" value="BETA-AMYLASE 3, CHLOROPLASTIC"/>
    <property type="match status" value="1"/>
</dbReference>
<dbReference type="Proteomes" id="UP001470230">
    <property type="component" value="Unassembled WGS sequence"/>
</dbReference>